<dbReference type="NCBIfam" id="TIGR02276">
    <property type="entry name" value="beta_rpt_yvtn"/>
    <property type="match status" value="4"/>
</dbReference>
<accession>A0A1B4VCK7</accession>
<dbReference type="InterPro" id="IPR015943">
    <property type="entry name" value="WD40/YVTN_repeat-like_dom_sf"/>
</dbReference>
<dbReference type="InterPro" id="IPR011045">
    <property type="entry name" value="N2O_reductase_N"/>
</dbReference>
<evidence type="ECO:0000313" key="1">
    <source>
        <dbReference type="EMBL" id="BAU49401.1"/>
    </source>
</evidence>
<dbReference type="InterPro" id="IPR010221">
    <property type="entry name" value="VCBS_dom"/>
</dbReference>
<proteinExistence type="predicted"/>
<dbReference type="Proteomes" id="UP000218899">
    <property type="component" value="Chromosome"/>
</dbReference>
<dbReference type="InterPro" id="IPR019405">
    <property type="entry name" value="Lactonase_7-beta_prop"/>
</dbReference>
<protein>
    <recommendedName>
        <fullName evidence="3">YncE family protein</fullName>
    </recommendedName>
</protein>
<dbReference type="Gene3D" id="2.130.10.10">
    <property type="entry name" value="YVTN repeat-like/Quinoprotein amine dehydrogenase"/>
    <property type="match status" value="3"/>
</dbReference>
<dbReference type="NCBIfam" id="TIGR01965">
    <property type="entry name" value="VCBS_repeat"/>
    <property type="match status" value="1"/>
</dbReference>
<evidence type="ECO:0008006" key="3">
    <source>
        <dbReference type="Google" id="ProtNLM"/>
    </source>
</evidence>
<keyword evidence="2" id="KW-1185">Reference proteome</keyword>
<sequence>MANQTGAVANPARTIRDWIRGPRGPVLQQQAYAYLTDNQGLAVTVIDTGTRTVVRAIEVAGPSGCLTVDAVGERVYVALGTPSQIDVIDAATNVVIDHIPVTARSMAVNPSTARLYGASDGAVVVIDTSTNSVIATLPVGGSLAGVAIKPDGTRVYVADNSGNAVYVIDAAGNTVLPGAIAVGSGPQGLAVHPNGTRLYVANGKDDSVSAIKTDSSPPVVQRISVGSAPYAVAVNKAGTRVYVTNTGGRSVSVIDTARNLVIATVPLGYPPQGVAVSRNGKEVYAVVRGYPRSLTTDTTGALAVIDATCHGHVADVSMGEADFKPGGLGDFLLPH</sequence>
<dbReference type="KEGG" id="sva:SVA_2853"/>
<organism evidence="1 2">
    <name type="scientific">Sulfurifustis variabilis</name>
    <dbReference type="NCBI Taxonomy" id="1675686"/>
    <lineage>
        <taxon>Bacteria</taxon>
        <taxon>Pseudomonadati</taxon>
        <taxon>Pseudomonadota</taxon>
        <taxon>Gammaproteobacteria</taxon>
        <taxon>Acidiferrobacterales</taxon>
        <taxon>Acidiferrobacteraceae</taxon>
        <taxon>Sulfurifustis</taxon>
    </lineage>
</organism>
<reference evidence="1 2" key="1">
    <citation type="submission" date="2015-08" db="EMBL/GenBank/DDBJ databases">
        <title>Complete genome sequence of Sulfurifustis variabilis.</title>
        <authorList>
            <person name="Miura A."/>
            <person name="Kojima H."/>
            <person name="Fukui M."/>
        </authorList>
    </citation>
    <scope>NUCLEOTIDE SEQUENCE [LARGE SCALE GENOMIC DNA]</scope>
    <source>
        <strain evidence="2">skN76</strain>
    </source>
</reference>
<dbReference type="PANTHER" id="PTHR47197:SF3">
    <property type="entry name" value="DIHYDRO-HEME D1 DEHYDROGENASE"/>
    <property type="match status" value="1"/>
</dbReference>
<dbReference type="OrthoDB" id="9776991at2"/>
<dbReference type="Pfam" id="PF10282">
    <property type="entry name" value="Lactonase"/>
    <property type="match status" value="1"/>
</dbReference>
<dbReference type="InterPro" id="IPR051200">
    <property type="entry name" value="Host-pathogen_enzymatic-act"/>
</dbReference>
<evidence type="ECO:0000313" key="2">
    <source>
        <dbReference type="Proteomes" id="UP000218899"/>
    </source>
</evidence>
<dbReference type="SUPFAM" id="SSF50974">
    <property type="entry name" value="Nitrous oxide reductase, N-terminal domain"/>
    <property type="match status" value="1"/>
</dbReference>
<gene>
    <name evidence="1" type="ORF">SVA_2853</name>
</gene>
<dbReference type="EMBL" id="AP014936">
    <property type="protein sequence ID" value="BAU49401.1"/>
    <property type="molecule type" value="Genomic_DNA"/>
</dbReference>
<name>A0A1B4VCK7_9GAMM</name>
<dbReference type="PANTHER" id="PTHR47197">
    <property type="entry name" value="PROTEIN NIRF"/>
    <property type="match status" value="1"/>
</dbReference>
<dbReference type="AlphaFoldDB" id="A0A1B4VCK7"/>
<dbReference type="InterPro" id="IPR011964">
    <property type="entry name" value="YVTN_b-propeller_repeat"/>
</dbReference>